<keyword evidence="5" id="KW-1185">Reference proteome</keyword>
<comment type="caution">
    <text evidence="4">The sequence shown here is derived from an EMBL/GenBank/DDBJ whole genome shotgun (WGS) entry which is preliminary data.</text>
</comment>
<evidence type="ECO:0000256" key="3">
    <source>
        <dbReference type="RuleBase" id="RU362118"/>
    </source>
</evidence>
<dbReference type="GO" id="GO:0019346">
    <property type="term" value="P:transsulfuration"/>
    <property type="evidence" value="ECO:0007669"/>
    <property type="project" value="InterPro"/>
</dbReference>
<comment type="similarity">
    <text evidence="3">Belongs to the trans-sulfuration enzymes family.</text>
</comment>
<gene>
    <name evidence="4" type="ORF">K461DRAFT_293929</name>
</gene>
<evidence type="ECO:0000256" key="1">
    <source>
        <dbReference type="ARBA" id="ARBA00001933"/>
    </source>
</evidence>
<dbReference type="InterPro" id="IPR051750">
    <property type="entry name" value="Trans-sulfuration_enzymes"/>
</dbReference>
<reference evidence="4" key="1">
    <citation type="journal article" date="2020" name="Stud. Mycol.">
        <title>101 Dothideomycetes genomes: a test case for predicting lifestyles and emergence of pathogens.</title>
        <authorList>
            <person name="Haridas S."/>
            <person name="Albert R."/>
            <person name="Binder M."/>
            <person name="Bloem J."/>
            <person name="Labutti K."/>
            <person name="Salamov A."/>
            <person name="Andreopoulos B."/>
            <person name="Baker S."/>
            <person name="Barry K."/>
            <person name="Bills G."/>
            <person name="Bluhm B."/>
            <person name="Cannon C."/>
            <person name="Castanera R."/>
            <person name="Culley D."/>
            <person name="Daum C."/>
            <person name="Ezra D."/>
            <person name="Gonzalez J."/>
            <person name="Henrissat B."/>
            <person name="Kuo A."/>
            <person name="Liang C."/>
            <person name="Lipzen A."/>
            <person name="Lutzoni F."/>
            <person name="Magnuson J."/>
            <person name="Mondo S."/>
            <person name="Nolan M."/>
            <person name="Ohm R."/>
            <person name="Pangilinan J."/>
            <person name="Park H.-J."/>
            <person name="Ramirez L."/>
            <person name="Alfaro M."/>
            <person name="Sun H."/>
            <person name="Tritt A."/>
            <person name="Yoshinaga Y."/>
            <person name="Zwiers L.-H."/>
            <person name="Turgeon B."/>
            <person name="Goodwin S."/>
            <person name="Spatafora J."/>
            <person name="Crous P."/>
            <person name="Grigoriev I."/>
        </authorList>
    </citation>
    <scope>NUCLEOTIDE SEQUENCE</scope>
    <source>
        <strain evidence="4">CBS 260.36</strain>
    </source>
</reference>
<keyword evidence="2 3" id="KW-0663">Pyridoxal phosphate</keyword>
<dbReference type="Pfam" id="PF01053">
    <property type="entry name" value="Cys_Met_Meta_PP"/>
    <property type="match status" value="1"/>
</dbReference>
<dbReference type="Gene3D" id="3.90.1150.10">
    <property type="entry name" value="Aspartate Aminotransferase, domain 1"/>
    <property type="match status" value="1"/>
</dbReference>
<dbReference type="OrthoDB" id="10047078at2759"/>
<dbReference type="EMBL" id="ML996086">
    <property type="protein sequence ID" value="KAF2152245.1"/>
    <property type="molecule type" value="Genomic_DNA"/>
</dbReference>
<dbReference type="InterPro" id="IPR015422">
    <property type="entry name" value="PyrdxlP-dep_Trfase_small"/>
</dbReference>
<accession>A0A9P4J2V8</accession>
<dbReference type="GO" id="GO:0030170">
    <property type="term" value="F:pyridoxal phosphate binding"/>
    <property type="evidence" value="ECO:0007669"/>
    <property type="project" value="InterPro"/>
</dbReference>
<dbReference type="InterPro" id="IPR015421">
    <property type="entry name" value="PyrdxlP-dep_Trfase_major"/>
</dbReference>
<dbReference type="GO" id="GO:0003962">
    <property type="term" value="F:cystathionine gamma-synthase activity"/>
    <property type="evidence" value="ECO:0007669"/>
    <property type="project" value="TreeGrafter"/>
</dbReference>
<dbReference type="Gene3D" id="3.40.640.10">
    <property type="entry name" value="Type I PLP-dependent aspartate aminotransferase-like (Major domain)"/>
    <property type="match status" value="1"/>
</dbReference>
<proteinExistence type="inferred from homology"/>
<evidence type="ECO:0000313" key="5">
    <source>
        <dbReference type="Proteomes" id="UP000799439"/>
    </source>
</evidence>
<keyword evidence="4" id="KW-0808">Transferase</keyword>
<evidence type="ECO:0000313" key="4">
    <source>
        <dbReference type="EMBL" id="KAF2152245.1"/>
    </source>
</evidence>
<dbReference type="InterPro" id="IPR000277">
    <property type="entry name" value="Cys/Met-Metab_PyrdxlP-dep_enz"/>
</dbReference>
<dbReference type="InterPro" id="IPR015424">
    <property type="entry name" value="PyrdxlP-dep_Trfase"/>
</dbReference>
<sequence>MAAKITTEFGHAVPPASHHAVTSHMPGWHIVEQYSNDPPSVAAMFYDAYPRLKQHRDVVTLAKAVVEYLGLETHTCLLFSSKTSALECVEFATRPQKGSNGAVLEPIPRESIQIAAFKAKELFFAVVYPIEHRGSAQPFWHRPGVGISSRFAEANLAFLEKLTKLHDDYGWDHRSSFDTPGHEELRQRIVGFLNREFITPEIQQRPSAEDVYLFATGMAAIYRPHRWLSAQYPGTNVLVGMAFKDTVTLLEEYCPAFKFFGLGTDAEIKSLEGFLQEEYCNGRKVQAIWAEFPTNPNLITVNLSRLRELADEYDTILVMDDTIASSANVDIIHKCDMLVTSLTKAFNGYADAIAGSVVLNPASRHYSKLKTLFNEQYTPELYSGEVEAILHNSRDYLVRSNRMNNNALALTNLVQSYVQDPQSAVAKVFYPSVNDSGKHFKEFMRRPTSEFTPGYGCLFSIEFEDMLTTIAFYDNLNIHKSVHLGAPFTLVFAYTKSVYGKQMEWATQHGLKPTQIRVSAGLEDTDILLQEFEIAIEAANKVKRAKLDDGGVVPVLEN</sequence>
<dbReference type="AlphaFoldDB" id="A0A9P4J2V8"/>
<name>A0A9P4J2V8_9PEZI</name>
<dbReference type="Proteomes" id="UP000799439">
    <property type="component" value="Unassembled WGS sequence"/>
</dbReference>
<organism evidence="4 5">
    <name type="scientific">Myriangium duriaei CBS 260.36</name>
    <dbReference type="NCBI Taxonomy" id="1168546"/>
    <lineage>
        <taxon>Eukaryota</taxon>
        <taxon>Fungi</taxon>
        <taxon>Dikarya</taxon>
        <taxon>Ascomycota</taxon>
        <taxon>Pezizomycotina</taxon>
        <taxon>Dothideomycetes</taxon>
        <taxon>Dothideomycetidae</taxon>
        <taxon>Myriangiales</taxon>
        <taxon>Myriangiaceae</taxon>
        <taxon>Myriangium</taxon>
    </lineage>
</organism>
<dbReference type="PANTHER" id="PTHR42699">
    <property type="match status" value="1"/>
</dbReference>
<evidence type="ECO:0000256" key="2">
    <source>
        <dbReference type="ARBA" id="ARBA00022898"/>
    </source>
</evidence>
<dbReference type="PANTHER" id="PTHR42699:SF1">
    <property type="entry name" value="CYSTATHIONINE GAMMA-SYNTHASE-RELATED"/>
    <property type="match status" value="1"/>
</dbReference>
<comment type="cofactor">
    <cofactor evidence="1 3">
        <name>pyridoxal 5'-phosphate</name>
        <dbReference type="ChEBI" id="CHEBI:597326"/>
    </cofactor>
</comment>
<protein>
    <submittedName>
        <fullName evidence="4">PLP-dependent transferase</fullName>
    </submittedName>
</protein>
<dbReference type="SUPFAM" id="SSF53383">
    <property type="entry name" value="PLP-dependent transferases"/>
    <property type="match status" value="1"/>
</dbReference>